<evidence type="ECO:0000313" key="6">
    <source>
        <dbReference type="Proteomes" id="UP000663873"/>
    </source>
</evidence>
<feature type="compositionally biased region" description="Basic residues" evidence="1">
    <location>
        <begin position="281"/>
        <end position="293"/>
    </location>
</feature>
<sequence>MLSPAQQTISSSCPTPTGATGTGHRRAALLFKHSYSTGSATTSSVGSLKTPKTGSVLSEYSVFDEHDYEMTRQTMRDLIEEIQIEKPFISFNDMFLDQDDIVGCLLRIFNEYAENINGTKQIKRERMSELLENSKIFNDKYTLSMYIDDWNNFRKQMIKKKIYERKTKTLDFCGFVQMIDIIKNHLNTNKDEILKKIIGSQIYNDIIKLKEIRHKIQYGLLPSMNILVNQSSEIQPKINERHLIRKKKKKKKKTKSVSSTAKKIKAKVKSKNKKINSLTRSTKKRDKSSRNRKNPGIDKKKSMQQRVQTSPQAEQSRVSIKVSSKEVPKLKTVSMLEPWIVRDDLDNDLKTKLFELFKLSSEQFEHGLIRQNVFIQWLRASHVIPDTYSTNIIEGVLSDVLARNINVGTYQLNVETFEWNGFMDCIQALANEIHLSSNEFVKKMLIADEFSLQRWRVETERIPLEAGTGKQTSRPWDSKKVDMYFSSPKSKTIFSFNESTTKKKQVLATVNIMRDVIEESRKLHLTDDERKRLRSLYKEFAAFAYRRQSAHLEARLTNSVLSSWMRECRIFDDKYTINELDKDFISILGDFTLNGVYPQGTRDIDFDGFLILIQTIAAHKHIRADDLVQMIFAGPRSPLQKASEFNEHMDRTKIQTSQIK</sequence>
<gene>
    <name evidence="2" type="ORF">GRG538_LOCUS3000</name>
    <name evidence="4" type="ORF">QYT958_LOCUS22625</name>
    <name evidence="3" type="ORF">UJA718_LOCUS1861</name>
</gene>
<comment type="caution">
    <text evidence="4">The sequence shown here is derived from an EMBL/GenBank/DDBJ whole genome shotgun (WGS) entry which is preliminary data.</text>
</comment>
<name>A0A821N479_9BILA</name>
<dbReference type="Proteomes" id="UP000663873">
    <property type="component" value="Unassembled WGS sequence"/>
</dbReference>
<reference evidence="4" key="1">
    <citation type="submission" date="2021-02" db="EMBL/GenBank/DDBJ databases">
        <authorList>
            <person name="Nowell W R."/>
        </authorList>
    </citation>
    <scope>NUCLEOTIDE SEQUENCE</scope>
</reference>
<feature type="region of interest" description="Disordered" evidence="1">
    <location>
        <begin position="238"/>
        <end position="321"/>
    </location>
</feature>
<proteinExistence type="predicted"/>
<evidence type="ECO:0000313" key="2">
    <source>
        <dbReference type="EMBL" id="CAF3326319.1"/>
    </source>
</evidence>
<feature type="compositionally biased region" description="Polar residues" evidence="1">
    <location>
        <begin position="1"/>
        <end position="19"/>
    </location>
</feature>
<feature type="compositionally biased region" description="Basic residues" evidence="1">
    <location>
        <begin position="243"/>
        <end position="255"/>
    </location>
</feature>
<evidence type="ECO:0000256" key="1">
    <source>
        <dbReference type="SAM" id="MobiDB-lite"/>
    </source>
</evidence>
<dbReference type="InterPro" id="IPR011992">
    <property type="entry name" value="EF-hand-dom_pair"/>
</dbReference>
<dbReference type="EMBL" id="CAJOBR010004382">
    <property type="protein sequence ID" value="CAF4779289.1"/>
    <property type="molecule type" value="Genomic_DNA"/>
</dbReference>
<protein>
    <submittedName>
        <fullName evidence="4">Uncharacterized protein</fullName>
    </submittedName>
</protein>
<dbReference type="Proteomes" id="UP000663848">
    <property type="component" value="Unassembled WGS sequence"/>
</dbReference>
<dbReference type="EMBL" id="CAJNYT010000068">
    <property type="protein sequence ID" value="CAF3326319.1"/>
    <property type="molecule type" value="Genomic_DNA"/>
</dbReference>
<feature type="compositionally biased region" description="Basic residues" evidence="1">
    <location>
        <begin position="262"/>
        <end position="274"/>
    </location>
</feature>
<dbReference type="SUPFAM" id="SSF47473">
    <property type="entry name" value="EF-hand"/>
    <property type="match status" value="1"/>
</dbReference>
<evidence type="ECO:0000313" key="5">
    <source>
        <dbReference type="Proteomes" id="UP000663848"/>
    </source>
</evidence>
<accession>A0A821N479</accession>
<dbReference type="EMBL" id="CAJOBP010000118">
    <property type="protein sequence ID" value="CAF4125611.1"/>
    <property type="molecule type" value="Genomic_DNA"/>
</dbReference>
<feature type="region of interest" description="Disordered" evidence="1">
    <location>
        <begin position="1"/>
        <end position="21"/>
    </location>
</feature>
<keyword evidence="6" id="KW-1185">Reference proteome</keyword>
<organism evidence="4 5">
    <name type="scientific">Rotaria socialis</name>
    <dbReference type="NCBI Taxonomy" id="392032"/>
    <lineage>
        <taxon>Eukaryota</taxon>
        <taxon>Metazoa</taxon>
        <taxon>Spiralia</taxon>
        <taxon>Gnathifera</taxon>
        <taxon>Rotifera</taxon>
        <taxon>Eurotatoria</taxon>
        <taxon>Bdelloidea</taxon>
        <taxon>Philodinida</taxon>
        <taxon>Philodinidae</taxon>
        <taxon>Rotaria</taxon>
    </lineage>
</organism>
<dbReference type="Gene3D" id="1.10.238.10">
    <property type="entry name" value="EF-hand"/>
    <property type="match status" value="1"/>
</dbReference>
<feature type="compositionally biased region" description="Polar residues" evidence="1">
    <location>
        <begin position="304"/>
        <end position="321"/>
    </location>
</feature>
<evidence type="ECO:0000313" key="4">
    <source>
        <dbReference type="EMBL" id="CAF4779289.1"/>
    </source>
</evidence>
<evidence type="ECO:0000313" key="3">
    <source>
        <dbReference type="EMBL" id="CAF4125611.1"/>
    </source>
</evidence>
<dbReference type="AlphaFoldDB" id="A0A821N479"/>
<dbReference type="Proteomes" id="UP000663872">
    <property type="component" value="Unassembled WGS sequence"/>
</dbReference>